<dbReference type="AlphaFoldDB" id="A0AAE4B2P8"/>
<keyword evidence="3" id="KW-1185">Reference proteome</keyword>
<evidence type="ECO:0000313" key="2">
    <source>
        <dbReference type="EMBL" id="MDQ0370921.1"/>
    </source>
</evidence>
<reference evidence="2 3" key="1">
    <citation type="submission" date="2023-07" db="EMBL/GenBank/DDBJ databases">
        <title>Sequencing the genomes of 1000 actinobacteria strains.</title>
        <authorList>
            <person name="Klenk H.-P."/>
        </authorList>
    </citation>
    <scope>NUCLEOTIDE SEQUENCE [LARGE SCALE GENOMIC DNA]</scope>
    <source>
        <strain evidence="2 3">DSM 44709</strain>
    </source>
</reference>
<name>A0AAE4B2P8_9ACTN</name>
<gene>
    <name evidence="2" type="ORF">J2S42_007590</name>
</gene>
<sequence length="130" mass="13563">MAPDIYEIMSSARDAMTVRRAFGEPIERDGVTLVPVALIGGGFGAGTGRADSSPDGTAAHREGDGGGWGMGAVPVGAYSIRDGRVRFHPAVNVNLVILAATTLAATWLTTRALTTRALTTRALTGRRRGR</sequence>
<dbReference type="Proteomes" id="UP001240236">
    <property type="component" value="Unassembled WGS sequence"/>
</dbReference>
<comment type="caution">
    <text evidence="2">The sequence shown here is derived from an EMBL/GenBank/DDBJ whole genome shotgun (WGS) entry which is preliminary data.</text>
</comment>
<feature type="region of interest" description="Disordered" evidence="1">
    <location>
        <begin position="46"/>
        <end position="66"/>
    </location>
</feature>
<protein>
    <submittedName>
        <fullName evidence="2">Spore protein YtfJ</fullName>
    </submittedName>
</protein>
<dbReference type="EMBL" id="JAUSUZ010000001">
    <property type="protein sequence ID" value="MDQ0370921.1"/>
    <property type="molecule type" value="Genomic_DNA"/>
</dbReference>
<evidence type="ECO:0000313" key="3">
    <source>
        <dbReference type="Proteomes" id="UP001240236"/>
    </source>
</evidence>
<accession>A0AAE4B2P8</accession>
<evidence type="ECO:0000256" key="1">
    <source>
        <dbReference type="SAM" id="MobiDB-lite"/>
    </source>
</evidence>
<dbReference type="RefSeq" id="WP_307247279.1">
    <property type="nucleotide sequence ID" value="NZ_JAUSUZ010000001.1"/>
</dbReference>
<proteinExistence type="predicted"/>
<dbReference type="Pfam" id="PF09579">
    <property type="entry name" value="Spore_YtfJ"/>
    <property type="match status" value="1"/>
</dbReference>
<organism evidence="2 3">
    <name type="scientific">Catenuloplanes indicus</name>
    <dbReference type="NCBI Taxonomy" id="137267"/>
    <lineage>
        <taxon>Bacteria</taxon>
        <taxon>Bacillati</taxon>
        <taxon>Actinomycetota</taxon>
        <taxon>Actinomycetes</taxon>
        <taxon>Micromonosporales</taxon>
        <taxon>Micromonosporaceae</taxon>
        <taxon>Catenuloplanes</taxon>
    </lineage>
</organism>
<dbReference type="InterPro" id="IPR014229">
    <property type="entry name" value="Spore_YtfJ"/>
</dbReference>